<dbReference type="EMBL" id="LEKV01007456">
    <property type="protein sequence ID" value="KVG90338.1"/>
    <property type="molecule type" value="Genomic_DNA"/>
</dbReference>
<gene>
    <name evidence="8" type="ORF">Ccrd_026118</name>
</gene>
<dbReference type="STRING" id="59895.A0A103SPX1"/>
<comment type="caution">
    <text evidence="8">The sequence shown here is derived from an EMBL/GenBank/DDBJ whole genome shotgun (WGS) entry which is preliminary data.</text>
</comment>
<evidence type="ECO:0000256" key="3">
    <source>
        <dbReference type="ARBA" id="ARBA00023125"/>
    </source>
</evidence>
<dbReference type="AlphaFoldDB" id="A0A103SPX1"/>
<dbReference type="GO" id="GO:0046983">
    <property type="term" value="F:protein dimerization activity"/>
    <property type="evidence" value="ECO:0007669"/>
    <property type="project" value="InterPro"/>
</dbReference>
<dbReference type="SMART" id="SM00432">
    <property type="entry name" value="MADS"/>
    <property type="match status" value="1"/>
</dbReference>
<protein>
    <submittedName>
        <fullName evidence="8">Transcription factor, MADS-box</fullName>
    </submittedName>
</protein>
<dbReference type="Pfam" id="PF00319">
    <property type="entry name" value="SRF-TF"/>
    <property type="match status" value="1"/>
</dbReference>
<sequence>MARLPSKDRKKIQLKRIENEKERAVTLSKRCNDIFKKANKLATLCHIQIAIILFSIIGKRLSFGSPNVQSVVNKFLNPNQLDQQPNDFINMAVNSNHESKLQDFNKEFDEVNEHLANEKKQGQMLDEYIKRLLGGKTYKEYVAIRGYYGFMQIKFKMEELQRNKECTLVAVCGPSSSNDENEAYLSKIGVPKDYLKQ</sequence>
<keyword evidence="4" id="KW-0804">Transcription</keyword>
<feature type="coiled-coil region" evidence="6">
    <location>
        <begin position="94"/>
        <end position="121"/>
    </location>
</feature>
<keyword evidence="6" id="KW-0175">Coiled coil</keyword>
<accession>A0A103SPX1</accession>
<keyword evidence="9" id="KW-1185">Reference proteome</keyword>
<evidence type="ECO:0000256" key="6">
    <source>
        <dbReference type="SAM" id="Coils"/>
    </source>
</evidence>
<dbReference type="Gramene" id="KVG90338">
    <property type="protein sequence ID" value="KVG90338"/>
    <property type="gene ID" value="Ccrd_026118"/>
</dbReference>
<dbReference type="PANTHER" id="PTHR11945">
    <property type="entry name" value="MADS BOX PROTEIN"/>
    <property type="match status" value="1"/>
</dbReference>
<dbReference type="Gene3D" id="3.40.1810.10">
    <property type="entry name" value="Transcription factor, MADS-box"/>
    <property type="match status" value="1"/>
</dbReference>
<name>A0A103SPX1_CYNCS</name>
<evidence type="ECO:0000259" key="7">
    <source>
        <dbReference type="PROSITE" id="PS50066"/>
    </source>
</evidence>
<keyword evidence="2" id="KW-0805">Transcription regulation</keyword>
<dbReference type="InterPro" id="IPR036879">
    <property type="entry name" value="TF_MADSbox_sf"/>
</dbReference>
<dbReference type="PROSITE" id="PS50066">
    <property type="entry name" value="MADS_BOX_2"/>
    <property type="match status" value="1"/>
</dbReference>
<dbReference type="OMA" id="DCKSNIG"/>
<dbReference type="PANTHER" id="PTHR11945:SF821">
    <property type="entry name" value="AGAMOUS-LIKE 57"/>
    <property type="match status" value="1"/>
</dbReference>
<feature type="domain" description="MADS-box" evidence="7">
    <location>
        <begin position="7"/>
        <end position="67"/>
    </location>
</feature>
<dbReference type="SUPFAM" id="SSF55455">
    <property type="entry name" value="SRF-like"/>
    <property type="match status" value="1"/>
</dbReference>
<dbReference type="OrthoDB" id="1898716at2759"/>
<comment type="subcellular location">
    <subcellularLocation>
        <location evidence="1">Nucleus</location>
    </subcellularLocation>
</comment>
<dbReference type="GO" id="GO:0000981">
    <property type="term" value="F:DNA-binding transcription factor activity, RNA polymerase II-specific"/>
    <property type="evidence" value="ECO:0007669"/>
    <property type="project" value="TreeGrafter"/>
</dbReference>
<dbReference type="InterPro" id="IPR002100">
    <property type="entry name" value="TF_MADSbox"/>
</dbReference>
<keyword evidence="5" id="KW-0539">Nucleus</keyword>
<reference evidence="8 9" key="1">
    <citation type="journal article" date="2016" name="Sci. Rep.">
        <title>The genome sequence of the outbreeding globe artichoke constructed de novo incorporating a phase-aware low-pass sequencing strategy of F1 progeny.</title>
        <authorList>
            <person name="Scaglione D."/>
            <person name="Reyes-Chin-Wo S."/>
            <person name="Acquadro A."/>
            <person name="Froenicke L."/>
            <person name="Portis E."/>
            <person name="Beitel C."/>
            <person name="Tirone M."/>
            <person name="Mauro R."/>
            <person name="Lo Monaco A."/>
            <person name="Mauromicale G."/>
            <person name="Faccioli P."/>
            <person name="Cattivelli L."/>
            <person name="Rieseberg L."/>
            <person name="Michelmore R."/>
            <person name="Lanteri S."/>
        </authorList>
    </citation>
    <scope>NUCLEOTIDE SEQUENCE [LARGE SCALE GENOMIC DNA]</scope>
    <source>
        <strain evidence="8">2C</strain>
    </source>
</reference>
<dbReference type="GO" id="GO:0000978">
    <property type="term" value="F:RNA polymerase II cis-regulatory region sequence-specific DNA binding"/>
    <property type="evidence" value="ECO:0007669"/>
    <property type="project" value="TreeGrafter"/>
</dbReference>
<evidence type="ECO:0000256" key="1">
    <source>
        <dbReference type="ARBA" id="ARBA00004123"/>
    </source>
</evidence>
<dbReference type="GO" id="GO:0005634">
    <property type="term" value="C:nucleus"/>
    <property type="evidence" value="ECO:0007669"/>
    <property type="project" value="UniProtKB-SubCell"/>
</dbReference>
<evidence type="ECO:0000313" key="9">
    <source>
        <dbReference type="Proteomes" id="UP000243975"/>
    </source>
</evidence>
<evidence type="ECO:0000256" key="4">
    <source>
        <dbReference type="ARBA" id="ARBA00023163"/>
    </source>
</evidence>
<keyword evidence="3" id="KW-0238">DNA-binding</keyword>
<evidence type="ECO:0000313" key="8">
    <source>
        <dbReference type="EMBL" id="KVG90338.1"/>
    </source>
</evidence>
<organism evidence="8 9">
    <name type="scientific">Cynara cardunculus var. scolymus</name>
    <name type="common">Globe artichoke</name>
    <name type="synonym">Cynara scolymus</name>
    <dbReference type="NCBI Taxonomy" id="59895"/>
    <lineage>
        <taxon>Eukaryota</taxon>
        <taxon>Viridiplantae</taxon>
        <taxon>Streptophyta</taxon>
        <taxon>Embryophyta</taxon>
        <taxon>Tracheophyta</taxon>
        <taxon>Spermatophyta</taxon>
        <taxon>Magnoliopsida</taxon>
        <taxon>eudicotyledons</taxon>
        <taxon>Gunneridae</taxon>
        <taxon>Pentapetalae</taxon>
        <taxon>asterids</taxon>
        <taxon>campanulids</taxon>
        <taxon>Asterales</taxon>
        <taxon>Asteraceae</taxon>
        <taxon>Carduoideae</taxon>
        <taxon>Cardueae</taxon>
        <taxon>Carduinae</taxon>
        <taxon>Cynara</taxon>
    </lineage>
</organism>
<evidence type="ECO:0000256" key="5">
    <source>
        <dbReference type="ARBA" id="ARBA00023242"/>
    </source>
</evidence>
<proteinExistence type="predicted"/>
<dbReference type="PRINTS" id="PR00404">
    <property type="entry name" value="MADSDOMAIN"/>
</dbReference>
<dbReference type="Proteomes" id="UP000243975">
    <property type="component" value="Unassembled WGS sequence"/>
</dbReference>
<evidence type="ECO:0000256" key="2">
    <source>
        <dbReference type="ARBA" id="ARBA00023015"/>
    </source>
</evidence>